<organism evidence="1 2">
    <name type="scientific">Pontibacter toksunensis</name>
    <dbReference type="NCBI Taxonomy" id="1332631"/>
    <lineage>
        <taxon>Bacteria</taxon>
        <taxon>Pseudomonadati</taxon>
        <taxon>Bacteroidota</taxon>
        <taxon>Cytophagia</taxon>
        <taxon>Cytophagales</taxon>
        <taxon>Hymenobacteraceae</taxon>
        <taxon>Pontibacter</taxon>
    </lineage>
</organism>
<dbReference type="Gene3D" id="3.10.450.50">
    <property type="match status" value="1"/>
</dbReference>
<protein>
    <recommendedName>
        <fullName evidence="3">Nuclear transport factor 2 family protein</fullName>
    </recommendedName>
</protein>
<sequence length="143" mass="16567">MQELDELTQALYQSISFEKGEQPDLPGLGSLFYEGGRLINNNKDQPQEYTVQQFIQVVEEQIESGSLVAFREQEISSRTEVFGKIAHRFSTYEAYLNDLGAAPFSVGINSIQFMKVKDKWYVCSMVWNDQQQDRLIPAKYFEY</sequence>
<reference evidence="2" key="1">
    <citation type="journal article" date="2019" name="Int. J. Syst. Evol. Microbiol.">
        <title>The Global Catalogue of Microorganisms (GCM) 10K type strain sequencing project: providing services to taxonomists for standard genome sequencing and annotation.</title>
        <authorList>
            <consortium name="The Broad Institute Genomics Platform"/>
            <consortium name="The Broad Institute Genome Sequencing Center for Infectious Disease"/>
            <person name="Wu L."/>
            <person name="Ma J."/>
        </authorList>
    </citation>
    <scope>NUCLEOTIDE SEQUENCE [LARGE SCALE GENOMIC DNA]</scope>
    <source>
        <strain evidence="2">KCTC 23984</strain>
    </source>
</reference>
<name>A0ABW6BSA2_9BACT</name>
<gene>
    <name evidence="1" type="ORF">ACFS7Z_06440</name>
</gene>
<keyword evidence="2" id="KW-1185">Reference proteome</keyword>
<evidence type="ECO:0000313" key="1">
    <source>
        <dbReference type="EMBL" id="MFD2999991.1"/>
    </source>
</evidence>
<dbReference type="RefSeq" id="WP_377482514.1">
    <property type="nucleotide sequence ID" value="NZ_JBHUOX010000003.1"/>
</dbReference>
<dbReference type="Proteomes" id="UP001597641">
    <property type="component" value="Unassembled WGS sequence"/>
</dbReference>
<comment type="caution">
    <text evidence="1">The sequence shown here is derived from an EMBL/GenBank/DDBJ whole genome shotgun (WGS) entry which is preliminary data.</text>
</comment>
<evidence type="ECO:0008006" key="3">
    <source>
        <dbReference type="Google" id="ProtNLM"/>
    </source>
</evidence>
<evidence type="ECO:0000313" key="2">
    <source>
        <dbReference type="Proteomes" id="UP001597641"/>
    </source>
</evidence>
<dbReference type="SUPFAM" id="SSF54427">
    <property type="entry name" value="NTF2-like"/>
    <property type="match status" value="1"/>
</dbReference>
<accession>A0ABW6BSA2</accession>
<dbReference type="InterPro" id="IPR032710">
    <property type="entry name" value="NTF2-like_dom_sf"/>
</dbReference>
<proteinExistence type="predicted"/>
<dbReference type="EMBL" id="JBHUOX010000003">
    <property type="protein sequence ID" value="MFD2999991.1"/>
    <property type="molecule type" value="Genomic_DNA"/>
</dbReference>